<dbReference type="InterPro" id="IPR005790">
    <property type="entry name" value="DNA_polIII_delta"/>
</dbReference>
<dbReference type="GO" id="GO:0003677">
    <property type="term" value="F:DNA binding"/>
    <property type="evidence" value="ECO:0007669"/>
    <property type="project" value="InterPro"/>
</dbReference>
<evidence type="ECO:0000256" key="4">
    <source>
        <dbReference type="ARBA" id="ARBA00022705"/>
    </source>
</evidence>
<dbReference type="EC" id="2.7.7.7" evidence="1"/>
<dbReference type="Gene3D" id="1.20.272.10">
    <property type="match status" value="1"/>
</dbReference>
<sequence length="359" mass="39566">MAIRKKPSVQSEHIFLFHGEDDYQTQAKVSAWTEAFRRKHGQNGIVTLDLRDSSDDPIRAFEAALSSGGLFATTRLVIVRSLFQQKADLQEQFLGVSESVGSDVFVIFWESDPVRKNLKSYKKLVGWQKSGRARIEEFTLPQGTALTGFITKEAGKRSLKLSVEALHALVERVGGGPDQLRSWSEAPSYNSWQIISEIEKLAAYSSGKPIGEAEVAALVGRTVDENIFSLTEAIGVKDLPRSLHKLDELLEASAGSLQEEKSQALAIVGALASQFSSLLILRSSVDSGESQAKIASQMNWSPWRLRSLSRLMRYYSEAVLQESLKGLLAIDKKLKSTALPPSSLLADFLLNTINRAAQQ</sequence>
<evidence type="ECO:0000313" key="10">
    <source>
        <dbReference type="Proteomes" id="UP000178377"/>
    </source>
</evidence>
<dbReference type="InterPro" id="IPR008921">
    <property type="entry name" value="DNA_pol3_clamp-load_cplx_C"/>
</dbReference>
<evidence type="ECO:0000259" key="8">
    <source>
        <dbReference type="Pfam" id="PF21694"/>
    </source>
</evidence>
<evidence type="ECO:0000256" key="2">
    <source>
        <dbReference type="ARBA" id="ARBA00022679"/>
    </source>
</evidence>
<dbReference type="SUPFAM" id="SSF52540">
    <property type="entry name" value="P-loop containing nucleoside triphosphate hydrolases"/>
    <property type="match status" value="1"/>
</dbReference>
<dbReference type="GO" id="GO:0003887">
    <property type="term" value="F:DNA-directed DNA polymerase activity"/>
    <property type="evidence" value="ECO:0007669"/>
    <property type="project" value="UniProtKB-KW"/>
</dbReference>
<dbReference type="PANTHER" id="PTHR34388:SF1">
    <property type="entry name" value="DNA POLYMERASE III SUBUNIT DELTA"/>
    <property type="match status" value="1"/>
</dbReference>
<evidence type="ECO:0000256" key="6">
    <source>
        <dbReference type="ARBA" id="ARBA00034754"/>
    </source>
</evidence>
<evidence type="ECO:0000256" key="5">
    <source>
        <dbReference type="ARBA" id="ARBA00022932"/>
    </source>
</evidence>
<dbReference type="GO" id="GO:0006261">
    <property type="term" value="P:DNA-templated DNA replication"/>
    <property type="evidence" value="ECO:0007669"/>
    <property type="project" value="TreeGrafter"/>
</dbReference>
<dbReference type="EMBL" id="MFEO01000020">
    <property type="protein sequence ID" value="OGE89480.1"/>
    <property type="molecule type" value="Genomic_DNA"/>
</dbReference>
<evidence type="ECO:0000256" key="3">
    <source>
        <dbReference type="ARBA" id="ARBA00022695"/>
    </source>
</evidence>
<evidence type="ECO:0000313" key="9">
    <source>
        <dbReference type="EMBL" id="OGE89480.1"/>
    </source>
</evidence>
<dbReference type="STRING" id="1817828.A2722_03785"/>
<comment type="caution">
    <text evidence="9">The sequence shown here is derived from an EMBL/GenBank/DDBJ whole genome shotgun (WGS) entry which is preliminary data.</text>
</comment>
<feature type="domain" description="DNA polymerase III delta subunit-like C-terminal" evidence="8">
    <location>
        <begin position="225"/>
        <end position="351"/>
    </location>
</feature>
<dbReference type="PANTHER" id="PTHR34388">
    <property type="entry name" value="DNA POLYMERASE III SUBUNIT DELTA"/>
    <property type="match status" value="1"/>
</dbReference>
<organism evidence="9 10">
    <name type="scientific">Candidatus Doudnabacteria bacterium RIFCSPHIGHO2_01_FULL_50_11</name>
    <dbReference type="NCBI Taxonomy" id="1817828"/>
    <lineage>
        <taxon>Bacteria</taxon>
        <taxon>Candidatus Doudnaibacteriota</taxon>
    </lineage>
</organism>
<dbReference type="InterPro" id="IPR048466">
    <property type="entry name" value="DNA_pol3_delta-like_C"/>
</dbReference>
<dbReference type="SUPFAM" id="SSF48019">
    <property type="entry name" value="post-AAA+ oligomerization domain-like"/>
    <property type="match status" value="1"/>
</dbReference>
<gene>
    <name evidence="9" type="ORF">A2722_03785</name>
</gene>
<name>A0A1F5PID8_9BACT</name>
<dbReference type="Pfam" id="PF21694">
    <property type="entry name" value="DNA_pol3_delta_C"/>
    <property type="match status" value="1"/>
</dbReference>
<dbReference type="InterPro" id="IPR027417">
    <property type="entry name" value="P-loop_NTPase"/>
</dbReference>
<evidence type="ECO:0000256" key="1">
    <source>
        <dbReference type="ARBA" id="ARBA00012417"/>
    </source>
</evidence>
<dbReference type="Gene3D" id="3.40.50.300">
    <property type="entry name" value="P-loop containing nucleotide triphosphate hydrolases"/>
    <property type="match status" value="1"/>
</dbReference>
<dbReference type="Proteomes" id="UP000178377">
    <property type="component" value="Unassembled WGS sequence"/>
</dbReference>
<keyword evidence="5" id="KW-0239">DNA-directed DNA polymerase</keyword>
<keyword evidence="2" id="KW-0808">Transferase</keyword>
<accession>A0A1F5PID8</accession>
<keyword evidence="3" id="KW-0548">Nucleotidyltransferase</keyword>
<dbReference type="GO" id="GO:0009360">
    <property type="term" value="C:DNA polymerase III complex"/>
    <property type="evidence" value="ECO:0007669"/>
    <property type="project" value="TreeGrafter"/>
</dbReference>
<protein>
    <recommendedName>
        <fullName evidence="1">DNA-directed DNA polymerase</fullName>
        <ecNumber evidence="1">2.7.7.7</ecNumber>
    </recommendedName>
</protein>
<reference evidence="9 10" key="1">
    <citation type="journal article" date="2016" name="Nat. Commun.">
        <title>Thousands of microbial genomes shed light on interconnected biogeochemical processes in an aquifer system.</title>
        <authorList>
            <person name="Anantharaman K."/>
            <person name="Brown C.T."/>
            <person name="Hug L.A."/>
            <person name="Sharon I."/>
            <person name="Castelle C.J."/>
            <person name="Probst A.J."/>
            <person name="Thomas B.C."/>
            <person name="Singh A."/>
            <person name="Wilkins M.J."/>
            <person name="Karaoz U."/>
            <person name="Brodie E.L."/>
            <person name="Williams K.H."/>
            <person name="Hubbard S.S."/>
            <person name="Banfield J.F."/>
        </authorList>
    </citation>
    <scope>NUCLEOTIDE SEQUENCE [LARGE SCALE GENOMIC DNA]</scope>
</reference>
<keyword evidence="4" id="KW-0235">DNA replication</keyword>
<dbReference type="Gene3D" id="1.10.8.60">
    <property type="match status" value="1"/>
</dbReference>
<comment type="catalytic activity">
    <reaction evidence="7">
        <text>DNA(n) + a 2'-deoxyribonucleoside 5'-triphosphate = DNA(n+1) + diphosphate</text>
        <dbReference type="Rhea" id="RHEA:22508"/>
        <dbReference type="Rhea" id="RHEA-COMP:17339"/>
        <dbReference type="Rhea" id="RHEA-COMP:17340"/>
        <dbReference type="ChEBI" id="CHEBI:33019"/>
        <dbReference type="ChEBI" id="CHEBI:61560"/>
        <dbReference type="ChEBI" id="CHEBI:173112"/>
        <dbReference type="EC" id="2.7.7.7"/>
    </reaction>
</comment>
<comment type="similarity">
    <text evidence="6">Belongs to the DNA polymerase HolA subunit family.</text>
</comment>
<evidence type="ECO:0000256" key="7">
    <source>
        <dbReference type="ARBA" id="ARBA00049244"/>
    </source>
</evidence>
<dbReference type="NCBIfam" id="TIGR01128">
    <property type="entry name" value="holA"/>
    <property type="match status" value="1"/>
</dbReference>
<dbReference type="AlphaFoldDB" id="A0A1F5PID8"/>
<proteinExistence type="inferred from homology"/>